<organism evidence="11 12">
    <name type="scientific">Sinocyclocheilus anshuiensis</name>
    <dbReference type="NCBI Taxonomy" id="1608454"/>
    <lineage>
        <taxon>Eukaryota</taxon>
        <taxon>Metazoa</taxon>
        <taxon>Chordata</taxon>
        <taxon>Craniata</taxon>
        <taxon>Vertebrata</taxon>
        <taxon>Euteleostomi</taxon>
        <taxon>Actinopterygii</taxon>
        <taxon>Neopterygii</taxon>
        <taxon>Teleostei</taxon>
        <taxon>Ostariophysi</taxon>
        <taxon>Cypriniformes</taxon>
        <taxon>Cyprinidae</taxon>
        <taxon>Cyprininae</taxon>
        <taxon>Sinocyclocheilus</taxon>
    </lineage>
</organism>
<evidence type="ECO:0000313" key="12">
    <source>
        <dbReference type="Proteomes" id="UP000472260"/>
    </source>
</evidence>
<dbReference type="SMART" id="SM00202">
    <property type="entry name" value="SR"/>
    <property type="match status" value="3"/>
</dbReference>
<proteinExistence type="predicted"/>
<keyword evidence="12" id="KW-1185">Reference proteome</keyword>
<keyword evidence="4" id="KW-0675">Receptor</keyword>
<dbReference type="PROSITE" id="PS50287">
    <property type="entry name" value="SRCR_2"/>
    <property type="match status" value="3"/>
</dbReference>
<evidence type="ECO:0000256" key="5">
    <source>
        <dbReference type="ARBA" id="ARBA00023180"/>
    </source>
</evidence>
<keyword evidence="5" id="KW-0325">Glycoprotein</keyword>
<dbReference type="PROSITE" id="PS00420">
    <property type="entry name" value="SRCR_1"/>
    <property type="match status" value="2"/>
</dbReference>
<evidence type="ECO:0000256" key="9">
    <source>
        <dbReference type="PROSITE-ProRule" id="PRU00196"/>
    </source>
</evidence>
<feature type="disulfide bond" evidence="9">
    <location>
        <begin position="313"/>
        <end position="323"/>
    </location>
</feature>
<dbReference type="PANTHER" id="PTHR48071">
    <property type="entry name" value="SRCR DOMAIN-CONTAINING PROTEIN"/>
    <property type="match status" value="1"/>
</dbReference>
<evidence type="ECO:0000256" key="8">
    <source>
        <dbReference type="ARBA" id="ARBA00069168"/>
    </source>
</evidence>
<dbReference type="FunFam" id="3.10.250.10:FF:000007">
    <property type="entry name" value="Soluble scavenger receptor cysteine-rich domain-containing protein SSC5D"/>
    <property type="match status" value="3"/>
</dbReference>
<keyword evidence="3 9" id="KW-1015">Disulfide bond</keyword>
<dbReference type="InterPro" id="IPR001190">
    <property type="entry name" value="SRCR"/>
</dbReference>
<dbReference type="PRINTS" id="PR00258">
    <property type="entry name" value="SPERACTRCPTR"/>
</dbReference>
<feature type="disulfide bond" evidence="9">
    <location>
        <begin position="54"/>
        <end position="118"/>
    </location>
</feature>
<feature type="disulfide bond" evidence="9">
    <location>
        <begin position="67"/>
        <end position="128"/>
    </location>
</feature>
<dbReference type="PANTHER" id="PTHR48071:SF18">
    <property type="entry name" value="DELETED IN MALIGNANT BRAIN TUMORS 1 PROTEIN-RELATED"/>
    <property type="match status" value="1"/>
</dbReference>
<feature type="domain" description="SRCR" evidence="10">
    <location>
        <begin position="132"/>
        <end position="232"/>
    </location>
</feature>
<feature type="disulfide bond" evidence="9">
    <location>
        <begin position="98"/>
        <end position="108"/>
    </location>
</feature>
<dbReference type="Pfam" id="PF00530">
    <property type="entry name" value="SRCR"/>
    <property type="match status" value="3"/>
</dbReference>
<keyword evidence="2" id="KW-0677">Repeat</keyword>
<feature type="disulfide bond" evidence="9">
    <location>
        <begin position="157"/>
        <end position="221"/>
    </location>
</feature>
<evidence type="ECO:0000256" key="7">
    <source>
        <dbReference type="ARBA" id="ARBA00064153"/>
    </source>
</evidence>
<dbReference type="Ensembl" id="ENSSANT00000112593.1">
    <property type="protein sequence ID" value="ENSSANP00000106111.1"/>
    <property type="gene ID" value="ENSSANG00000051883.1"/>
</dbReference>
<accession>A0A671T903</accession>
<dbReference type="InterPro" id="IPR036772">
    <property type="entry name" value="SRCR-like_dom_sf"/>
</dbReference>
<evidence type="ECO:0000256" key="4">
    <source>
        <dbReference type="ARBA" id="ARBA00023170"/>
    </source>
</evidence>
<comment type="function">
    <text evidence="6">Binds to extracellular matrix proteins. Binds to pathogen-associated molecular patterns (PAMPs) present on the cell walls of Gram-positive and Gram-negative bacteria and fungi, behaving as a pattern recognition receptor (PRR). Induces bacterial and fungal aggregation and subsequent inhibition of PAMP-induced cytokine release. Does not possess intrinsic bactericidal activity. May play a role in the innate defense and homeostasis of certain epithelial surfaces.</text>
</comment>
<feature type="domain" description="SRCR" evidence="10">
    <location>
        <begin position="239"/>
        <end position="343"/>
    </location>
</feature>
<protein>
    <recommendedName>
        <fullName evidence="8">Soluble scavenger receptor cysteine-rich domain-containing protein SSC5D</fullName>
    </recommendedName>
</protein>
<evidence type="ECO:0000256" key="2">
    <source>
        <dbReference type="ARBA" id="ARBA00022737"/>
    </source>
</evidence>
<evidence type="ECO:0000313" key="11">
    <source>
        <dbReference type="Ensembl" id="ENSSANP00000106111.1"/>
    </source>
</evidence>
<reference evidence="11" key="1">
    <citation type="submission" date="2025-08" db="UniProtKB">
        <authorList>
            <consortium name="Ensembl"/>
        </authorList>
    </citation>
    <scope>IDENTIFICATION</scope>
</reference>
<evidence type="ECO:0000259" key="10">
    <source>
        <dbReference type="PROSITE" id="PS50287"/>
    </source>
</evidence>
<comment type="subunit">
    <text evidence="7">Interacts with LGALS1 and laminin.</text>
</comment>
<evidence type="ECO:0000256" key="1">
    <source>
        <dbReference type="ARBA" id="ARBA00022729"/>
    </source>
</evidence>
<name>A0A671T903_9TELE</name>
<dbReference type="AlphaFoldDB" id="A0A671T903"/>
<keyword evidence="1" id="KW-0732">Signal</keyword>
<dbReference type="GO" id="GO:0016020">
    <property type="term" value="C:membrane"/>
    <property type="evidence" value="ECO:0007669"/>
    <property type="project" value="InterPro"/>
</dbReference>
<reference evidence="11" key="2">
    <citation type="submission" date="2025-09" db="UniProtKB">
        <authorList>
            <consortium name="Ensembl"/>
        </authorList>
    </citation>
    <scope>IDENTIFICATION</scope>
</reference>
<dbReference type="SUPFAM" id="SSF56487">
    <property type="entry name" value="SRCR-like"/>
    <property type="match status" value="3"/>
</dbReference>
<feature type="disulfide bond" evidence="9">
    <location>
        <begin position="201"/>
        <end position="211"/>
    </location>
</feature>
<sequence>SQIYVLTWSRRQPQHLNMPDSNHVTSESVRLVNGNNSCSGRLEVFYNNQWGTVCDDGWDLSDAAVVCREMGCGDAIEAKSGAYFRPGGGQVSMNDIGCVENEPTLSSCSSKKAGEFYCDHSKDAGVICRSLVRLVNGSHSCSGRVEVFNGGQWGTVCDNGWDYSDAAVICKEMGCGNVFEQRIGGFFGQGLGPVWLNDVQCYNSEMNLRHCNFQGWGQNSCGHEKDATVLSLCRYSGRIKLENGFSACSGRVEIFNRWGNTNWGTVCGDNWDLSEAAVVCREMGCGDAIAAKGAAYFGQGPHWYPVWLDDVNCIGNELTLAACESKQIEDFQLHYKDAGVICQCPLLCL</sequence>
<comment type="caution">
    <text evidence="9">Lacks conserved residue(s) required for the propagation of feature annotation.</text>
</comment>
<feature type="domain" description="SRCR" evidence="10">
    <location>
        <begin position="29"/>
        <end position="129"/>
    </location>
</feature>
<evidence type="ECO:0000256" key="6">
    <source>
        <dbReference type="ARBA" id="ARBA00058074"/>
    </source>
</evidence>
<evidence type="ECO:0000256" key="3">
    <source>
        <dbReference type="ARBA" id="ARBA00023157"/>
    </source>
</evidence>
<dbReference type="Gene3D" id="3.10.250.10">
    <property type="entry name" value="SRCR-like domain"/>
    <property type="match status" value="3"/>
</dbReference>
<dbReference type="Proteomes" id="UP000472260">
    <property type="component" value="Unassembled WGS sequence"/>
</dbReference>